<comment type="caution">
    <text evidence="1">The sequence shown here is derived from an EMBL/GenBank/DDBJ whole genome shotgun (WGS) entry which is preliminary data.</text>
</comment>
<dbReference type="Proteomes" id="UP001359485">
    <property type="component" value="Unassembled WGS sequence"/>
</dbReference>
<name>A0ABR1AEV2_POLSC</name>
<dbReference type="EMBL" id="JAWJWF010000051">
    <property type="protein sequence ID" value="KAK6617636.1"/>
    <property type="molecule type" value="Genomic_DNA"/>
</dbReference>
<proteinExistence type="predicted"/>
<protein>
    <submittedName>
        <fullName evidence="1">Uncharacterized protein</fullName>
    </submittedName>
</protein>
<evidence type="ECO:0000313" key="2">
    <source>
        <dbReference type="Proteomes" id="UP001359485"/>
    </source>
</evidence>
<accession>A0ABR1AEV2</accession>
<evidence type="ECO:0000313" key="1">
    <source>
        <dbReference type="EMBL" id="KAK6617636.1"/>
    </source>
</evidence>
<gene>
    <name evidence="1" type="ORF">RUM44_005224</name>
</gene>
<keyword evidence="2" id="KW-1185">Reference proteome</keyword>
<reference evidence="1 2" key="1">
    <citation type="submission" date="2023-09" db="EMBL/GenBank/DDBJ databases">
        <title>Genomes of two closely related lineages of the louse Polyplax serrata with different host specificities.</title>
        <authorList>
            <person name="Martinu J."/>
            <person name="Tarabai H."/>
            <person name="Stefka J."/>
            <person name="Hypsa V."/>
        </authorList>
    </citation>
    <scope>NUCLEOTIDE SEQUENCE [LARGE SCALE GENOMIC DNA]</scope>
    <source>
        <strain evidence="1">98ZLc_SE</strain>
    </source>
</reference>
<organism evidence="1 2">
    <name type="scientific">Polyplax serrata</name>
    <name type="common">Common mouse louse</name>
    <dbReference type="NCBI Taxonomy" id="468196"/>
    <lineage>
        <taxon>Eukaryota</taxon>
        <taxon>Metazoa</taxon>
        <taxon>Ecdysozoa</taxon>
        <taxon>Arthropoda</taxon>
        <taxon>Hexapoda</taxon>
        <taxon>Insecta</taxon>
        <taxon>Pterygota</taxon>
        <taxon>Neoptera</taxon>
        <taxon>Paraneoptera</taxon>
        <taxon>Psocodea</taxon>
        <taxon>Troctomorpha</taxon>
        <taxon>Phthiraptera</taxon>
        <taxon>Anoplura</taxon>
        <taxon>Polyplacidae</taxon>
        <taxon>Polyplax</taxon>
    </lineage>
</organism>
<sequence>MVSRVLPRTSERQSSKQGVRYFHMSCPGRFCMRSQTLYEPVKHVQKSTVTRIEAFKPEMEFHRWKVWKTSEQISKWVLNAFILFGHRLNKKNHRLEQKILEHTISHPWSNSGLQKWTHLEVNLGGRKSAFKCLHKTHHERRNTVECIFQVHFRVLFREEEEEEEKEDVNPMETSTLIFIEFSSEGSVFVVDIWWVVCQELTAVSAGTCSQYEKNQLGLFDRGKRYRGALTEDIKRFPVERNYIIIRKKLRKDHFLLRNQLDNHPTKYR</sequence>